<keyword evidence="2" id="KW-1003">Cell membrane</keyword>
<dbReference type="InterPro" id="IPR000620">
    <property type="entry name" value="EamA_dom"/>
</dbReference>
<dbReference type="InterPro" id="IPR037185">
    <property type="entry name" value="EmrE-like"/>
</dbReference>
<keyword evidence="3 6" id="KW-0812">Transmembrane</keyword>
<feature type="transmembrane region" description="Helical" evidence="6">
    <location>
        <begin position="133"/>
        <end position="150"/>
    </location>
</feature>
<dbReference type="GO" id="GO:0005886">
    <property type="term" value="C:plasma membrane"/>
    <property type="evidence" value="ECO:0007669"/>
    <property type="project" value="UniProtKB-SubCell"/>
</dbReference>
<dbReference type="PANTHER" id="PTHR32322">
    <property type="entry name" value="INNER MEMBRANE TRANSPORTER"/>
    <property type="match status" value="1"/>
</dbReference>
<feature type="transmembrane region" description="Helical" evidence="6">
    <location>
        <begin position="223"/>
        <end position="245"/>
    </location>
</feature>
<dbReference type="STRING" id="523846.Mfer_0215"/>
<evidence type="ECO:0000256" key="5">
    <source>
        <dbReference type="ARBA" id="ARBA00023136"/>
    </source>
</evidence>
<feature type="transmembrane region" description="Helical" evidence="6">
    <location>
        <begin position="33"/>
        <end position="56"/>
    </location>
</feature>
<protein>
    <recommendedName>
        <fullName evidence="7">EamA domain-containing protein</fullName>
    </recommendedName>
</protein>
<feature type="transmembrane region" description="Helical" evidence="6">
    <location>
        <begin position="257"/>
        <end position="274"/>
    </location>
</feature>
<dbReference type="KEGG" id="mfv:Mfer_0215"/>
<keyword evidence="9" id="KW-1185">Reference proteome</keyword>
<comment type="subcellular location">
    <subcellularLocation>
        <location evidence="1">Cell membrane</location>
        <topology evidence="1">Multi-pass membrane protein</topology>
    </subcellularLocation>
</comment>
<evidence type="ECO:0000259" key="7">
    <source>
        <dbReference type="Pfam" id="PF00892"/>
    </source>
</evidence>
<evidence type="ECO:0000256" key="2">
    <source>
        <dbReference type="ARBA" id="ARBA00022475"/>
    </source>
</evidence>
<dbReference type="PANTHER" id="PTHR32322:SF18">
    <property type="entry name" value="S-ADENOSYLMETHIONINE_S-ADENOSYLHOMOCYSTEINE TRANSPORTER"/>
    <property type="match status" value="1"/>
</dbReference>
<keyword evidence="5 6" id="KW-0472">Membrane</keyword>
<dbReference type="HOGENOM" id="CLU_042632_1_0_2"/>
<reference evidence="8 9" key="1">
    <citation type="journal article" date="2010" name="Stand. Genomic Sci.">
        <title>Complete genome sequence of Methanothermus fervidus type strain (V24S).</title>
        <authorList>
            <person name="Anderson I."/>
            <person name="Djao O.D."/>
            <person name="Misra M."/>
            <person name="Chertkov O."/>
            <person name="Nolan M."/>
            <person name="Lucas S."/>
            <person name="Lapidus A."/>
            <person name="Del Rio T.G."/>
            <person name="Tice H."/>
            <person name="Cheng J.F."/>
            <person name="Tapia R."/>
            <person name="Han C."/>
            <person name="Goodwin L."/>
            <person name="Pitluck S."/>
            <person name="Liolios K."/>
            <person name="Ivanova N."/>
            <person name="Mavromatis K."/>
            <person name="Mikhailova N."/>
            <person name="Pati A."/>
            <person name="Brambilla E."/>
            <person name="Chen A."/>
            <person name="Palaniappan K."/>
            <person name="Land M."/>
            <person name="Hauser L."/>
            <person name="Chang Y.J."/>
            <person name="Jeffries C.D."/>
            <person name="Sikorski J."/>
            <person name="Spring S."/>
            <person name="Rohde M."/>
            <person name="Eichinger K."/>
            <person name="Huber H."/>
            <person name="Wirth R."/>
            <person name="Goker M."/>
            <person name="Detter J.C."/>
            <person name="Woyke T."/>
            <person name="Bristow J."/>
            <person name="Eisen J.A."/>
            <person name="Markowitz V."/>
            <person name="Hugenholtz P."/>
            <person name="Klenk H.P."/>
            <person name="Kyrpides N.C."/>
        </authorList>
    </citation>
    <scope>NUCLEOTIDE SEQUENCE [LARGE SCALE GENOMIC DNA]</scope>
    <source>
        <strain evidence="9">ATCC 43054 / DSM 2088 / JCM 10308 / V24 S</strain>
    </source>
</reference>
<dbReference type="Proteomes" id="UP000002315">
    <property type="component" value="Chromosome"/>
</dbReference>
<feature type="transmembrane region" description="Helical" evidence="6">
    <location>
        <begin position="102"/>
        <end position="126"/>
    </location>
</feature>
<dbReference type="SUPFAM" id="SSF103481">
    <property type="entry name" value="Multidrug resistance efflux transporter EmrE"/>
    <property type="match status" value="2"/>
</dbReference>
<evidence type="ECO:0000256" key="4">
    <source>
        <dbReference type="ARBA" id="ARBA00022989"/>
    </source>
</evidence>
<dbReference type="InterPro" id="IPR050638">
    <property type="entry name" value="AA-Vitamin_Transporters"/>
</dbReference>
<proteinExistence type="predicted"/>
<organism evidence="8 9">
    <name type="scientific">Methanothermus fervidus (strain ATCC 43054 / DSM 2088 / JCM 10308 / V24 S)</name>
    <dbReference type="NCBI Taxonomy" id="523846"/>
    <lineage>
        <taxon>Archaea</taxon>
        <taxon>Methanobacteriati</taxon>
        <taxon>Methanobacteriota</taxon>
        <taxon>Methanomada group</taxon>
        <taxon>Methanobacteria</taxon>
        <taxon>Methanobacteriales</taxon>
        <taxon>Methanothermaceae</taxon>
        <taxon>Methanothermus</taxon>
    </lineage>
</organism>
<evidence type="ECO:0000313" key="9">
    <source>
        <dbReference type="Proteomes" id="UP000002315"/>
    </source>
</evidence>
<gene>
    <name evidence="8" type="ordered locus">Mfer_0215</name>
</gene>
<feature type="transmembrane region" description="Helical" evidence="6">
    <location>
        <begin position="193"/>
        <end position="217"/>
    </location>
</feature>
<feature type="transmembrane region" description="Helical" evidence="6">
    <location>
        <begin position="77"/>
        <end position="96"/>
    </location>
</feature>
<accession>E3GXI6</accession>
<feature type="transmembrane region" description="Helical" evidence="6">
    <location>
        <begin position="162"/>
        <end position="181"/>
    </location>
</feature>
<feature type="transmembrane region" description="Helical" evidence="6">
    <location>
        <begin position="280"/>
        <end position="296"/>
    </location>
</feature>
<evidence type="ECO:0000313" key="8">
    <source>
        <dbReference type="EMBL" id="ADP77018.1"/>
    </source>
</evidence>
<dbReference type="EMBL" id="CP002278">
    <property type="protein sequence ID" value="ADP77018.1"/>
    <property type="molecule type" value="Genomic_DNA"/>
</dbReference>
<sequence>MEKWGYLSALLATVLFGLSAAFSKIMVKYVHPIVLGALVYIIAGAFLFSIKFSPIGEPLLKLLNKSMYTEDYISRRDYIILIITALSGSSIAPFLYYTGLKFVSAVNAALLLNVEVLFIVIMSTFILNEIFKIKDVVGMLLILTGAGYIATQGSFQNFGGNLVGNFLIISSAFFWGTDTVLSKFLSKKRDLIWISAVKSTIGGLSLLCVAILLGLNFKIPVNMIPFLTYVSIFSTGLAFILVYFAIRTIGSAKVGSIFPLSSFFGALFASFILSEEFGPIKAFCGLIMLLGVFLLYHENSKSLF</sequence>
<dbReference type="OrthoDB" id="78162at2157"/>
<keyword evidence="4 6" id="KW-1133">Transmembrane helix</keyword>
<name>E3GXI6_METFV</name>
<evidence type="ECO:0000256" key="6">
    <source>
        <dbReference type="SAM" id="Phobius"/>
    </source>
</evidence>
<dbReference type="Pfam" id="PF00892">
    <property type="entry name" value="EamA"/>
    <property type="match status" value="2"/>
</dbReference>
<feature type="domain" description="EamA" evidence="7">
    <location>
        <begin position="163"/>
        <end position="296"/>
    </location>
</feature>
<feature type="domain" description="EamA" evidence="7">
    <location>
        <begin position="4"/>
        <end position="149"/>
    </location>
</feature>
<evidence type="ECO:0000256" key="1">
    <source>
        <dbReference type="ARBA" id="ARBA00004651"/>
    </source>
</evidence>
<dbReference type="AlphaFoldDB" id="E3GXI6"/>
<evidence type="ECO:0000256" key="3">
    <source>
        <dbReference type="ARBA" id="ARBA00022692"/>
    </source>
</evidence>